<comment type="function">
    <text evidence="8">May be involved in the proteolytic processing of a quorum sensing system signal molecule precursor.</text>
</comment>
<feature type="transmembrane region" description="Helical" evidence="8">
    <location>
        <begin position="52"/>
        <end position="77"/>
    </location>
</feature>
<keyword evidence="4 8" id="KW-0812">Transmembrane</keyword>
<reference evidence="9" key="1">
    <citation type="submission" date="2021-03" db="EMBL/GenBank/DDBJ databases">
        <title>Antimicrobial resistance genes in bacteria isolated from Japanese honey, and their potential for conferring macrolide and lincosamide resistance in the American foulbrood pathogen Paenibacillus larvae.</title>
        <authorList>
            <person name="Okamoto M."/>
            <person name="Kumagai M."/>
            <person name="Kanamori H."/>
            <person name="Takamatsu D."/>
        </authorList>
    </citation>
    <scope>NUCLEOTIDE SEQUENCE</scope>
    <source>
        <strain evidence="9">J40TS1</strain>
    </source>
</reference>
<keyword evidence="10" id="KW-1185">Reference proteome</keyword>
<evidence type="ECO:0000256" key="2">
    <source>
        <dbReference type="ARBA" id="ARBA00022654"/>
    </source>
</evidence>
<evidence type="ECO:0000313" key="10">
    <source>
        <dbReference type="Proteomes" id="UP000683139"/>
    </source>
</evidence>
<evidence type="ECO:0000256" key="6">
    <source>
        <dbReference type="ARBA" id="ARBA00022989"/>
    </source>
</evidence>
<comment type="subcellular location">
    <subcellularLocation>
        <location evidence="8">Cell membrane</location>
        <topology evidence="8">Multi-pass membrane protein</topology>
    </subcellularLocation>
</comment>
<dbReference type="Pfam" id="PF04647">
    <property type="entry name" value="AgrB"/>
    <property type="match status" value="1"/>
</dbReference>
<dbReference type="Proteomes" id="UP000683139">
    <property type="component" value="Unassembled WGS sequence"/>
</dbReference>
<feature type="transmembrane region" description="Helical" evidence="8">
    <location>
        <begin position="84"/>
        <end position="103"/>
    </location>
</feature>
<feature type="transmembrane region" description="Helical" evidence="8">
    <location>
        <begin position="175"/>
        <end position="196"/>
    </location>
</feature>
<keyword evidence="6 8" id="KW-1133">Transmembrane helix</keyword>
<evidence type="ECO:0000313" key="9">
    <source>
        <dbReference type="EMBL" id="GIP17563.1"/>
    </source>
</evidence>
<dbReference type="GO" id="GO:0009372">
    <property type="term" value="P:quorum sensing"/>
    <property type="evidence" value="ECO:0007669"/>
    <property type="project" value="UniProtKB-UniRule"/>
</dbReference>
<evidence type="ECO:0000256" key="3">
    <source>
        <dbReference type="ARBA" id="ARBA00022670"/>
    </source>
</evidence>
<gene>
    <name evidence="9" type="ORF">J40TS1_32050</name>
</gene>
<keyword evidence="2 8" id="KW-0673">Quorum sensing</keyword>
<dbReference type="GO" id="GO:0005886">
    <property type="term" value="C:plasma membrane"/>
    <property type="evidence" value="ECO:0007669"/>
    <property type="project" value="UniProtKB-SubCell"/>
</dbReference>
<feature type="transmembrane region" description="Helical" evidence="8">
    <location>
        <begin position="109"/>
        <end position="131"/>
    </location>
</feature>
<comment type="similarity">
    <text evidence="8">Belongs to the AgrB family.</text>
</comment>
<dbReference type="GO" id="GO:0006508">
    <property type="term" value="P:proteolysis"/>
    <property type="evidence" value="ECO:0007669"/>
    <property type="project" value="UniProtKB-KW"/>
</dbReference>
<dbReference type="EMBL" id="BOSE01000006">
    <property type="protein sequence ID" value="GIP17563.1"/>
    <property type="molecule type" value="Genomic_DNA"/>
</dbReference>
<evidence type="ECO:0000256" key="1">
    <source>
        <dbReference type="ARBA" id="ARBA00022475"/>
    </source>
</evidence>
<protein>
    <recommendedName>
        <fullName evidence="8">Putative AgrB-like protein</fullName>
        <ecNumber evidence="8">3.4.-.-</ecNumber>
    </recommendedName>
</protein>
<accession>A0A919YPB3</accession>
<dbReference type="EC" id="3.4.-.-" evidence="8"/>
<dbReference type="InterPro" id="IPR006741">
    <property type="entry name" value="AgrB"/>
</dbReference>
<keyword evidence="5 8" id="KW-0378">Hydrolase</keyword>
<dbReference type="SMART" id="SM00793">
    <property type="entry name" value="AgrB"/>
    <property type="match status" value="1"/>
</dbReference>
<proteinExistence type="inferred from homology"/>
<name>A0A919YPB3_9BACL</name>
<evidence type="ECO:0000256" key="4">
    <source>
        <dbReference type="ARBA" id="ARBA00022692"/>
    </source>
</evidence>
<evidence type="ECO:0000256" key="7">
    <source>
        <dbReference type="ARBA" id="ARBA00023136"/>
    </source>
</evidence>
<organism evidence="9 10">
    <name type="scientific">Paenibacillus montaniterrae</name>
    <dbReference type="NCBI Taxonomy" id="429341"/>
    <lineage>
        <taxon>Bacteria</taxon>
        <taxon>Bacillati</taxon>
        <taxon>Bacillota</taxon>
        <taxon>Bacilli</taxon>
        <taxon>Bacillales</taxon>
        <taxon>Paenibacillaceae</taxon>
        <taxon>Paenibacillus</taxon>
    </lineage>
</organism>
<evidence type="ECO:0000256" key="8">
    <source>
        <dbReference type="HAMAP-Rule" id="MF_00784"/>
    </source>
</evidence>
<keyword evidence="3 8" id="KW-0645">Protease</keyword>
<keyword evidence="7 8" id="KW-0472">Membrane</keyword>
<dbReference type="AlphaFoldDB" id="A0A919YPB3"/>
<feature type="transmembrane region" description="Helical" evidence="8">
    <location>
        <begin position="152"/>
        <end position="169"/>
    </location>
</feature>
<dbReference type="RefSeq" id="WP_213517029.1">
    <property type="nucleotide sequence ID" value="NZ_BOSE01000006.1"/>
</dbReference>
<sequence>MQDETVQRMGFIESLASRLAQRMNDERKGDHIDYLKMKLGIETILTNLSKGIIVYGVAIVLGLFLQTLILHIAYAALRRYSYGLHANSSTVCSIISIVLFVGTPVLSQYIPFTSLMVIGCGLLFITLLYLYAPADTDKSPILGAERRRSLRNKSIVTCAVITVIALLYPDPFIKSLLMLGMALQIVMILPLTYKLLKRSVKNYEQYETESRSA</sequence>
<evidence type="ECO:0000256" key="5">
    <source>
        <dbReference type="ARBA" id="ARBA00022801"/>
    </source>
</evidence>
<dbReference type="GO" id="GO:0008233">
    <property type="term" value="F:peptidase activity"/>
    <property type="evidence" value="ECO:0007669"/>
    <property type="project" value="UniProtKB-UniRule"/>
</dbReference>
<dbReference type="HAMAP" id="MF_00784">
    <property type="entry name" value="AgrB"/>
    <property type="match status" value="1"/>
</dbReference>
<comment type="caution">
    <text evidence="9">The sequence shown here is derived from an EMBL/GenBank/DDBJ whole genome shotgun (WGS) entry which is preliminary data.</text>
</comment>
<keyword evidence="1 8" id="KW-1003">Cell membrane</keyword>